<keyword evidence="2" id="KW-1185">Reference proteome</keyword>
<accession>A0A0W0Z9W1</accession>
<gene>
    <name evidence="1" type="ORF">Lspi_0308</name>
</gene>
<name>A0A0W0Z9W1_LEGSP</name>
<protein>
    <submittedName>
        <fullName evidence="1">Uncharacterized protein</fullName>
    </submittedName>
</protein>
<dbReference type="EMBL" id="LNYX01000004">
    <property type="protein sequence ID" value="KTD65889.1"/>
    <property type="molecule type" value="Genomic_DNA"/>
</dbReference>
<dbReference type="AlphaFoldDB" id="A0A0W0Z9W1"/>
<sequence length="140" mass="16296">MRKWAQSGCYFEMGALIDKYLDKNRNILSNWQMIGVTWHAGQMYTFDNRYEMAKSRFIHCINPNEPENAPILWNDYVYATLAFLNNDMAKLKFHRDKIADGPILKRLGKAEACFTDLVNSSVSKPVFVDLSVLKITHWND</sequence>
<reference evidence="1 2" key="1">
    <citation type="submission" date="2015-11" db="EMBL/GenBank/DDBJ databases">
        <title>Genomic analysis of 38 Legionella species identifies large and diverse effector repertoires.</title>
        <authorList>
            <person name="Burstein D."/>
            <person name="Amaro F."/>
            <person name="Zusman T."/>
            <person name="Lifshitz Z."/>
            <person name="Cohen O."/>
            <person name="Gilbert J.A."/>
            <person name="Pupko T."/>
            <person name="Shuman H.A."/>
            <person name="Segal G."/>
        </authorList>
    </citation>
    <scope>NUCLEOTIDE SEQUENCE [LARGE SCALE GENOMIC DNA]</scope>
    <source>
        <strain evidence="1 2">Mt.St.Helens-9</strain>
    </source>
</reference>
<dbReference type="RefSeq" id="WP_231950683.1">
    <property type="nucleotide sequence ID" value="NZ_CAAAII010000011.1"/>
</dbReference>
<organism evidence="1 2">
    <name type="scientific">Legionella spiritensis</name>
    <dbReference type="NCBI Taxonomy" id="452"/>
    <lineage>
        <taxon>Bacteria</taxon>
        <taxon>Pseudomonadati</taxon>
        <taxon>Pseudomonadota</taxon>
        <taxon>Gammaproteobacteria</taxon>
        <taxon>Legionellales</taxon>
        <taxon>Legionellaceae</taxon>
        <taxon>Legionella</taxon>
    </lineage>
</organism>
<proteinExistence type="predicted"/>
<dbReference type="Proteomes" id="UP000054877">
    <property type="component" value="Unassembled WGS sequence"/>
</dbReference>
<dbReference type="PATRIC" id="fig|452.5.peg.342"/>
<evidence type="ECO:0000313" key="2">
    <source>
        <dbReference type="Proteomes" id="UP000054877"/>
    </source>
</evidence>
<comment type="caution">
    <text evidence="1">The sequence shown here is derived from an EMBL/GenBank/DDBJ whole genome shotgun (WGS) entry which is preliminary data.</text>
</comment>
<evidence type="ECO:0000313" key="1">
    <source>
        <dbReference type="EMBL" id="KTD65889.1"/>
    </source>
</evidence>